<dbReference type="AlphaFoldDB" id="A0AAV5LDE7"/>
<dbReference type="PANTHER" id="PTHR36786">
    <property type="entry name" value="2-ISOPROPYLMALATE SYNTHASE"/>
    <property type="match status" value="1"/>
</dbReference>
<dbReference type="InterPro" id="IPR056714">
    <property type="entry name" value="DUF7812"/>
</dbReference>
<dbReference type="Proteomes" id="UP001054252">
    <property type="component" value="Unassembled WGS sequence"/>
</dbReference>
<evidence type="ECO:0000313" key="3">
    <source>
        <dbReference type="Proteomes" id="UP001054252"/>
    </source>
</evidence>
<comment type="caution">
    <text evidence="2">The sequence shown here is derived from an EMBL/GenBank/DDBJ whole genome shotgun (WGS) entry which is preliminary data.</text>
</comment>
<keyword evidence="3" id="KW-1185">Reference proteome</keyword>
<accession>A0AAV5LDE7</accession>
<reference evidence="2 3" key="1">
    <citation type="journal article" date="2021" name="Commun. Biol.">
        <title>The genome of Shorea leprosula (Dipterocarpaceae) highlights the ecological relevance of drought in aseasonal tropical rainforests.</title>
        <authorList>
            <person name="Ng K.K.S."/>
            <person name="Kobayashi M.J."/>
            <person name="Fawcett J.A."/>
            <person name="Hatakeyama M."/>
            <person name="Paape T."/>
            <person name="Ng C.H."/>
            <person name="Ang C.C."/>
            <person name="Tnah L.H."/>
            <person name="Lee C.T."/>
            <person name="Nishiyama T."/>
            <person name="Sese J."/>
            <person name="O'Brien M.J."/>
            <person name="Copetti D."/>
            <person name="Mohd Noor M.I."/>
            <person name="Ong R.C."/>
            <person name="Putra M."/>
            <person name="Sireger I.Z."/>
            <person name="Indrioko S."/>
            <person name="Kosugi Y."/>
            <person name="Izuno A."/>
            <person name="Isagi Y."/>
            <person name="Lee S.L."/>
            <person name="Shimizu K.K."/>
        </authorList>
    </citation>
    <scope>NUCLEOTIDE SEQUENCE [LARGE SCALE GENOMIC DNA]</scope>
    <source>
        <strain evidence="2">214</strain>
    </source>
</reference>
<evidence type="ECO:0000313" key="2">
    <source>
        <dbReference type="EMBL" id="GKV35236.1"/>
    </source>
</evidence>
<gene>
    <name evidence="2" type="ORF">SLEP1_g43537</name>
</gene>
<organism evidence="2 3">
    <name type="scientific">Rubroshorea leprosula</name>
    <dbReference type="NCBI Taxonomy" id="152421"/>
    <lineage>
        <taxon>Eukaryota</taxon>
        <taxon>Viridiplantae</taxon>
        <taxon>Streptophyta</taxon>
        <taxon>Embryophyta</taxon>
        <taxon>Tracheophyta</taxon>
        <taxon>Spermatophyta</taxon>
        <taxon>Magnoliopsida</taxon>
        <taxon>eudicotyledons</taxon>
        <taxon>Gunneridae</taxon>
        <taxon>Pentapetalae</taxon>
        <taxon>rosids</taxon>
        <taxon>malvids</taxon>
        <taxon>Malvales</taxon>
        <taxon>Dipterocarpaceae</taxon>
        <taxon>Rubroshorea</taxon>
    </lineage>
</organism>
<feature type="domain" description="DUF7812" evidence="1">
    <location>
        <begin position="126"/>
        <end position="618"/>
    </location>
</feature>
<dbReference type="Pfam" id="PF25104">
    <property type="entry name" value="DUF7812"/>
    <property type="match status" value="1"/>
</dbReference>
<dbReference type="PANTHER" id="PTHR36786:SF1">
    <property type="entry name" value="2-ISOPROPYLMALATE SYNTHASE"/>
    <property type="match status" value="1"/>
</dbReference>
<evidence type="ECO:0000259" key="1">
    <source>
        <dbReference type="Pfam" id="PF25104"/>
    </source>
</evidence>
<name>A0AAV5LDE7_9ROSI</name>
<protein>
    <recommendedName>
        <fullName evidence="1">DUF7812 domain-containing protein</fullName>
    </recommendedName>
</protein>
<proteinExistence type="predicted"/>
<sequence>MGAKRKMPAKRKRSNCPPTFQTLISSIRSKQGLKSQTMKDLYQLLLLVSLKETTCCSNSKVASDFLSMEFKITYEDVHAMSDILFEKLDVKFNEFFLALHDVSLSQASGQSIFHWDVNAAIEEITLLLRCCIVIFTLLGFDICTKLVFEKGQVLLSILRRLFSVKLRRGTWESHKDFQKSVSYEHVNSDGGCTTVDEDFVASISFLEQPDPCHALLCALLEVFADELLKHKSASQYLLRVDSFSSPTEIMFMRDVGHGDDIGCVLEVISAHLILSVSDEQAFESFLSKLFWQQSNYSRIPEMSLDTALSLLFEPIIMTAPKNFQAYLILLVCDVIGISKPSKHIIPDVRRLMGFYLKAFEGSVFLYKRQMSNLDLDGHPIVGDDSFVKSSNIASKFEMDFESYLLSATRKKIDHLITNSNELWNLYLSNTSRTTKSDLVTASIAYVKESLNVFDESFRDHILSILSCVILLASSDGVDDFLLHRKDTSPQDIFLLASILKLMSCTMLQALWCLTNGGNSGPLKTLKEVSSRKEYDTMVATFDCFQQFSICLPIQKFLRDIMEIQPMRHKKSKWMLFHISALLSLSYVAGLPFLVKDCIFMLMILLDFFLFEEGNLDALGPLLGSKSNSSMFKSFDNVGEPEYLNETAEAVVDRKRSQAVALKFQKIRTLYLGTNMLRTCNQRAQDEQPENLEKSPIVNHQESSLGIVEENLSGTCNGEIFLKCVLEGPQKLSDFDDLVDFIECKEGKDYSEWLMDREKFRQRWQYEKKAKLRWKRKQRIRKNNLWKL</sequence>
<dbReference type="EMBL" id="BPVZ01000109">
    <property type="protein sequence ID" value="GKV35236.1"/>
    <property type="molecule type" value="Genomic_DNA"/>
</dbReference>